<feature type="transmembrane region" description="Helical" evidence="1">
    <location>
        <begin position="74"/>
        <end position="100"/>
    </location>
</feature>
<name>A0ABY7JMH1_9FIRM</name>
<reference evidence="2" key="1">
    <citation type="submission" date="2022-12" db="EMBL/GenBank/DDBJ databases">
        <title>Peptostreptococcus.</title>
        <authorList>
            <person name="Lee S.H."/>
        </authorList>
    </citation>
    <scope>NUCLEOTIDE SEQUENCE</scope>
    <source>
        <strain evidence="2">CBA3647</strain>
    </source>
</reference>
<dbReference type="EMBL" id="CP114052">
    <property type="protein sequence ID" value="WAW14559.1"/>
    <property type="molecule type" value="Genomic_DNA"/>
</dbReference>
<evidence type="ECO:0000313" key="3">
    <source>
        <dbReference type="Proteomes" id="UP001164187"/>
    </source>
</evidence>
<keyword evidence="1" id="KW-0472">Membrane</keyword>
<keyword evidence="1" id="KW-1133">Transmembrane helix</keyword>
<evidence type="ECO:0000256" key="1">
    <source>
        <dbReference type="SAM" id="Phobius"/>
    </source>
</evidence>
<sequence>MNKKIIFSILFVLFLSGALFLDFYLLPQMIESGKSSSNISSIVIYSIVFMNILYFIIGYFLSKVVASACRPHKIYYLVKILVLAVLIIFTIEIGAIVLGLPRIGIFPEHFLTWLVQNSDRPQALCTICGILFGIKPMKRENFKKSRRK</sequence>
<proteinExistence type="predicted"/>
<feature type="transmembrane region" description="Helical" evidence="1">
    <location>
        <begin position="44"/>
        <end position="62"/>
    </location>
</feature>
<dbReference type="RefSeq" id="WP_269311256.1">
    <property type="nucleotide sequence ID" value="NZ_CP114052.1"/>
</dbReference>
<keyword evidence="3" id="KW-1185">Reference proteome</keyword>
<gene>
    <name evidence="2" type="ORF">O0R46_08135</name>
</gene>
<accession>A0ABY7JMH1</accession>
<keyword evidence="1" id="KW-0812">Transmembrane</keyword>
<evidence type="ECO:0000313" key="2">
    <source>
        <dbReference type="EMBL" id="WAW14559.1"/>
    </source>
</evidence>
<dbReference type="Proteomes" id="UP001164187">
    <property type="component" value="Chromosome"/>
</dbReference>
<protein>
    <submittedName>
        <fullName evidence="2">Uncharacterized protein</fullName>
    </submittedName>
</protein>
<organism evidence="2 3">
    <name type="scientific">Peptostreptococcus equinus</name>
    <dbReference type="NCBI Taxonomy" id="3003601"/>
    <lineage>
        <taxon>Bacteria</taxon>
        <taxon>Bacillati</taxon>
        <taxon>Bacillota</taxon>
        <taxon>Clostridia</taxon>
        <taxon>Peptostreptococcales</taxon>
        <taxon>Peptostreptococcaceae</taxon>
        <taxon>Peptostreptococcus</taxon>
    </lineage>
</organism>